<dbReference type="Gene3D" id="3.80.10.10">
    <property type="entry name" value="Ribonuclease Inhibitor"/>
    <property type="match status" value="1"/>
</dbReference>
<name>A0A9P7A977_9AGAM</name>
<evidence type="ECO:0000313" key="3">
    <source>
        <dbReference type="EMBL" id="KAG1784749.1"/>
    </source>
</evidence>
<dbReference type="SUPFAM" id="SSF52047">
    <property type="entry name" value="RNI-like"/>
    <property type="match status" value="1"/>
</dbReference>
<comment type="caution">
    <text evidence="3">The sequence shown here is derived from an EMBL/GenBank/DDBJ whole genome shotgun (WGS) entry which is preliminary data.</text>
</comment>
<gene>
    <name evidence="3" type="ORF">HD556DRAFT_1451433</name>
</gene>
<feature type="region of interest" description="Disordered" evidence="1">
    <location>
        <begin position="1"/>
        <end position="29"/>
    </location>
</feature>
<dbReference type="Pfam" id="PF12937">
    <property type="entry name" value="F-box-like"/>
    <property type="match status" value="1"/>
</dbReference>
<dbReference type="InterPro" id="IPR001810">
    <property type="entry name" value="F-box_dom"/>
</dbReference>
<accession>A0A9P7A977</accession>
<dbReference type="RefSeq" id="XP_041152234.1">
    <property type="nucleotide sequence ID" value="XM_041307955.1"/>
</dbReference>
<dbReference type="OrthoDB" id="3253362at2759"/>
<evidence type="ECO:0000313" key="4">
    <source>
        <dbReference type="Proteomes" id="UP000719766"/>
    </source>
</evidence>
<evidence type="ECO:0000256" key="1">
    <source>
        <dbReference type="SAM" id="MobiDB-lite"/>
    </source>
</evidence>
<reference evidence="3" key="1">
    <citation type="journal article" date="2020" name="New Phytol.">
        <title>Comparative genomics reveals dynamic genome evolution in host specialist ectomycorrhizal fungi.</title>
        <authorList>
            <person name="Lofgren L.A."/>
            <person name="Nguyen N.H."/>
            <person name="Vilgalys R."/>
            <person name="Ruytinx J."/>
            <person name="Liao H.L."/>
            <person name="Branco S."/>
            <person name="Kuo A."/>
            <person name="LaButti K."/>
            <person name="Lipzen A."/>
            <person name="Andreopoulos W."/>
            <person name="Pangilinan J."/>
            <person name="Riley R."/>
            <person name="Hundley H."/>
            <person name="Na H."/>
            <person name="Barry K."/>
            <person name="Grigoriev I.V."/>
            <person name="Stajich J.E."/>
            <person name="Kennedy P.G."/>
        </authorList>
    </citation>
    <scope>NUCLEOTIDE SEQUENCE</scope>
    <source>
        <strain evidence="3">S12</strain>
    </source>
</reference>
<sequence>MQTPHSEFNISGSVSDMHQCTTNQPENNNHPFQLARSQVIIPVFETPYSKFPNTDHSTVELERQSVVNIIAQRQQQLDTVLYELSALEAAIDNVVSIIAERRQQLDAVVDEISDLQAVMDSVKNLYQQVVEKKEKIMQSMNLHKGLLSVLWRLPTEVLSQIFNHCLPETKLWPPSNLRAPMLLTRICQRWREVAVGTPDLWCRMYVQADDRGWEQAAFCYDLWLKRSRGRPLSLEFGYHYSTKLRSLLQPHMSRIKFLRVSSDYFRGRSPQLFATDLPALQELTILGMIDHDIPTIAQSISRLPSTMRSLKFIPMGPFFDIEPLPLSSVSPVWAYLTDVQIAVCHPNALLHLLQLCPNLSSLNAHVGFDQREPMESFTHTKLQSLCILQVHDPLLTRPLSDLFNALSLPNLHALEARRNSRNASSWSHEDVKALLARLKWPLETLTIGGQVTNLTITDAQRAEYVSLIPSLKVVNHGSTYF</sequence>
<dbReference type="AlphaFoldDB" id="A0A9P7A977"/>
<dbReference type="EMBL" id="JABBWE010000130">
    <property type="protein sequence ID" value="KAG1784749.1"/>
    <property type="molecule type" value="Genomic_DNA"/>
</dbReference>
<evidence type="ECO:0000259" key="2">
    <source>
        <dbReference type="Pfam" id="PF12937"/>
    </source>
</evidence>
<proteinExistence type="predicted"/>
<dbReference type="Proteomes" id="UP000719766">
    <property type="component" value="Unassembled WGS sequence"/>
</dbReference>
<protein>
    <recommendedName>
        <fullName evidence="2">F-box domain-containing protein</fullName>
    </recommendedName>
</protein>
<keyword evidence="4" id="KW-1185">Reference proteome</keyword>
<organism evidence="3 4">
    <name type="scientific">Suillus plorans</name>
    <dbReference type="NCBI Taxonomy" id="116603"/>
    <lineage>
        <taxon>Eukaryota</taxon>
        <taxon>Fungi</taxon>
        <taxon>Dikarya</taxon>
        <taxon>Basidiomycota</taxon>
        <taxon>Agaricomycotina</taxon>
        <taxon>Agaricomycetes</taxon>
        <taxon>Agaricomycetidae</taxon>
        <taxon>Boletales</taxon>
        <taxon>Suillineae</taxon>
        <taxon>Suillaceae</taxon>
        <taxon>Suillus</taxon>
    </lineage>
</organism>
<feature type="domain" description="F-box" evidence="2">
    <location>
        <begin position="150"/>
        <end position="206"/>
    </location>
</feature>
<dbReference type="GeneID" id="64601719"/>
<dbReference type="InterPro" id="IPR032675">
    <property type="entry name" value="LRR_dom_sf"/>
</dbReference>